<evidence type="ECO:0000259" key="2">
    <source>
        <dbReference type="PROSITE" id="PS50195"/>
    </source>
</evidence>
<dbReference type="AlphaFoldDB" id="A0ABD3EY33"/>
<evidence type="ECO:0000256" key="1">
    <source>
        <dbReference type="SAM" id="MobiDB-lite"/>
    </source>
</evidence>
<gene>
    <name evidence="3" type="ORF">V7S43_016903</name>
</gene>
<dbReference type="EMBL" id="JBIMZQ010000057">
    <property type="protein sequence ID" value="KAL3658059.1"/>
    <property type="molecule type" value="Genomic_DNA"/>
</dbReference>
<dbReference type="Proteomes" id="UP001632037">
    <property type="component" value="Unassembled WGS sequence"/>
</dbReference>
<dbReference type="PROSITE" id="PS50195">
    <property type="entry name" value="PX"/>
    <property type="match status" value="1"/>
</dbReference>
<evidence type="ECO:0000313" key="4">
    <source>
        <dbReference type="Proteomes" id="UP001632037"/>
    </source>
</evidence>
<feature type="compositionally biased region" description="Polar residues" evidence="1">
    <location>
        <begin position="182"/>
        <end position="202"/>
    </location>
</feature>
<feature type="region of interest" description="Disordered" evidence="1">
    <location>
        <begin position="180"/>
        <end position="207"/>
    </location>
</feature>
<dbReference type="InterPro" id="IPR001683">
    <property type="entry name" value="PX_dom"/>
</dbReference>
<evidence type="ECO:0000313" key="3">
    <source>
        <dbReference type="EMBL" id="KAL3658059.1"/>
    </source>
</evidence>
<sequence length="375" mass="42892">MNPATHSLSASITSALALKPSTVYILRVENTKTRKSWHIRRCFSEFCELREKLLSLIDDQMATYLTSPDLDSTENSFTSSSSVSSSVSTSGSVSKHHHSAVPSCDRFAYVFKQFPPRKLFGSRSKRVIEARSMALNRFLQQSLEVVEVVRQRQLIAICFSMMTHIETFLDCRAHREVARLGPSSSIDSRAQRSGRTGTTSPNAARRASAAVSLTPGFHHYPLVPSPAFTMIQTERFQSRYDLSDEETDSDDTQRFNNFDFTRRFYREFGRQEERAEIYSEDSDDEEMQNLKKTWSAMMESDTRERKLHHTGSHFSMLESGHSAPETWAKRVEIAGIHSTAKPESEVNAQKTSETRTEQLLHRHRSNYRLPVQNYL</sequence>
<feature type="domain" description="PX" evidence="2">
    <location>
        <begin position="2"/>
        <end position="165"/>
    </location>
</feature>
<accession>A0ABD3EY33</accession>
<reference evidence="3 4" key="1">
    <citation type="submission" date="2024-09" db="EMBL/GenBank/DDBJ databases">
        <title>Genome sequencing and assembly of Phytophthora oleae, isolate VK10A, causative agent of rot of olive drupes.</title>
        <authorList>
            <person name="Conti Taguali S."/>
            <person name="Riolo M."/>
            <person name="La Spada F."/>
            <person name="Cacciola S.O."/>
            <person name="Dionisio G."/>
        </authorList>
    </citation>
    <scope>NUCLEOTIDE SEQUENCE [LARGE SCALE GENOMIC DNA]</scope>
    <source>
        <strain evidence="3 4">VK10A</strain>
    </source>
</reference>
<dbReference type="SUPFAM" id="SSF64268">
    <property type="entry name" value="PX domain"/>
    <property type="match status" value="2"/>
</dbReference>
<dbReference type="CDD" id="cd06093">
    <property type="entry name" value="PX_domain"/>
    <property type="match status" value="1"/>
</dbReference>
<organism evidence="3 4">
    <name type="scientific">Phytophthora oleae</name>
    <dbReference type="NCBI Taxonomy" id="2107226"/>
    <lineage>
        <taxon>Eukaryota</taxon>
        <taxon>Sar</taxon>
        <taxon>Stramenopiles</taxon>
        <taxon>Oomycota</taxon>
        <taxon>Peronosporomycetes</taxon>
        <taxon>Peronosporales</taxon>
        <taxon>Peronosporaceae</taxon>
        <taxon>Phytophthora</taxon>
    </lineage>
</organism>
<protein>
    <recommendedName>
        <fullName evidence="2">PX domain-containing protein</fullName>
    </recommendedName>
</protein>
<dbReference type="InterPro" id="IPR036871">
    <property type="entry name" value="PX_dom_sf"/>
</dbReference>
<proteinExistence type="predicted"/>
<dbReference type="Gene3D" id="3.30.1520.10">
    <property type="entry name" value="Phox-like domain"/>
    <property type="match status" value="1"/>
</dbReference>
<keyword evidence="4" id="KW-1185">Reference proteome</keyword>
<name>A0ABD3EY33_9STRA</name>
<comment type="caution">
    <text evidence="3">The sequence shown here is derived from an EMBL/GenBank/DDBJ whole genome shotgun (WGS) entry which is preliminary data.</text>
</comment>